<feature type="transmembrane region" description="Helical" evidence="3">
    <location>
        <begin position="17"/>
        <end position="36"/>
    </location>
</feature>
<keyword evidence="3" id="KW-0472">Membrane</keyword>
<feature type="transmembrane region" description="Helical" evidence="3">
    <location>
        <begin position="558"/>
        <end position="585"/>
    </location>
</feature>
<feature type="compositionally biased region" description="Low complexity" evidence="2">
    <location>
        <begin position="601"/>
        <end position="616"/>
    </location>
</feature>
<protein>
    <recommendedName>
        <fullName evidence="6">PABS domain-containing protein</fullName>
    </recommendedName>
</protein>
<feature type="compositionally biased region" description="Basic residues" evidence="2">
    <location>
        <begin position="677"/>
        <end position="703"/>
    </location>
</feature>
<dbReference type="PANTHER" id="PTHR43317:SF1">
    <property type="entry name" value="THERMOSPERMINE SYNTHASE ACAULIS5"/>
    <property type="match status" value="1"/>
</dbReference>
<evidence type="ECO:0008006" key="6">
    <source>
        <dbReference type="Google" id="ProtNLM"/>
    </source>
</evidence>
<feature type="transmembrane region" description="Helical" evidence="3">
    <location>
        <begin position="113"/>
        <end position="136"/>
    </location>
</feature>
<keyword evidence="3" id="KW-1133">Transmembrane helix</keyword>
<dbReference type="Gene3D" id="3.40.50.150">
    <property type="entry name" value="Vaccinia Virus protein VP39"/>
    <property type="match status" value="1"/>
</dbReference>
<dbReference type="InterPro" id="IPR029063">
    <property type="entry name" value="SAM-dependent_MTases_sf"/>
</dbReference>
<dbReference type="AlphaFoldDB" id="A0A499VKC6"/>
<name>A0A499VKC6_9ACTN</name>
<evidence type="ECO:0000313" key="4">
    <source>
        <dbReference type="EMBL" id="BBJ46647.1"/>
    </source>
</evidence>
<feature type="transmembrane region" description="Helical" evidence="3">
    <location>
        <begin position="470"/>
        <end position="490"/>
    </location>
</feature>
<feature type="transmembrane region" description="Helical" evidence="3">
    <location>
        <begin position="195"/>
        <end position="217"/>
    </location>
</feature>
<dbReference type="CDD" id="cd02440">
    <property type="entry name" value="AdoMet_MTases"/>
    <property type="match status" value="1"/>
</dbReference>
<dbReference type="GO" id="GO:0006596">
    <property type="term" value="P:polyamine biosynthetic process"/>
    <property type="evidence" value="ECO:0007669"/>
    <property type="project" value="UniProtKB-KW"/>
</dbReference>
<dbReference type="Pfam" id="PF01564">
    <property type="entry name" value="Spermine_synth"/>
    <property type="match status" value="1"/>
</dbReference>
<dbReference type="EMBL" id="AP019620">
    <property type="protein sequence ID" value="BBJ46647.1"/>
    <property type="molecule type" value="Genomic_DNA"/>
</dbReference>
<feature type="transmembrane region" description="Helical" evidence="3">
    <location>
        <begin position="74"/>
        <end position="93"/>
    </location>
</feature>
<feature type="transmembrane region" description="Helical" evidence="3">
    <location>
        <begin position="528"/>
        <end position="546"/>
    </location>
</feature>
<feature type="compositionally biased region" description="Low complexity" evidence="2">
    <location>
        <begin position="663"/>
        <end position="676"/>
    </location>
</feature>
<accession>A0A499VKC6</accession>
<dbReference type="PANTHER" id="PTHR43317">
    <property type="entry name" value="THERMOSPERMINE SYNTHASE ACAULIS5"/>
    <property type="match status" value="1"/>
</dbReference>
<feature type="region of interest" description="Disordered" evidence="2">
    <location>
        <begin position="965"/>
        <end position="984"/>
    </location>
</feature>
<evidence type="ECO:0000256" key="1">
    <source>
        <dbReference type="ARBA" id="ARBA00023115"/>
    </source>
</evidence>
<dbReference type="Proteomes" id="UP000463951">
    <property type="component" value="Chromosome"/>
</dbReference>
<dbReference type="SUPFAM" id="SSF53335">
    <property type="entry name" value="S-adenosyl-L-methionine-dependent methyltransferases"/>
    <property type="match status" value="1"/>
</dbReference>
<evidence type="ECO:0000256" key="2">
    <source>
        <dbReference type="SAM" id="MobiDB-lite"/>
    </source>
</evidence>
<keyword evidence="1" id="KW-0620">Polyamine biosynthesis</keyword>
<feature type="region of interest" description="Disordered" evidence="2">
    <location>
        <begin position="663"/>
        <end position="703"/>
    </location>
</feature>
<proteinExistence type="predicted"/>
<feature type="transmembrane region" description="Helical" evidence="3">
    <location>
        <begin position="173"/>
        <end position="188"/>
    </location>
</feature>
<evidence type="ECO:0000313" key="5">
    <source>
        <dbReference type="Proteomes" id="UP000463951"/>
    </source>
</evidence>
<organism evidence="4 5">
    <name type="scientific">Streptomyces antimycoticus</name>
    <dbReference type="NCBI Taxonomy" id="68175"/>
    <lineage>
        <taxon>Bacteria</taxon>
        <taxon>Bacillati</taxon>
        <taxon>Actinomycetota</taxon>
        <taxon>Actinomycetes</taxon>
        <taxon>Kitasatosporales</taxon>
        <taxon>Streptomycetaceae</taxon>
        <taxon>Streptomyces</taxon>
        <taxon>Streptomyces violaceusniger group</taxon>
    </lineage>
</organism>
<keyword evidence="3" id="KW-0812">Transmembrane</keyword>
<feature type="transmembrane region" description="Helical" evidence="3">
    <location>
        <begin position="502"/>
        <end position="522"/>
    </location>
</feature>
<feature type="region of interest" description="Disordered" evidence="2">
    <location>
        <begin position="595"/>
        <end position="616"/>
    </location>
</feature>
<sequence>MADMEHSPGPQNVRARLLLASATMLFVELALIRWTGANIVHLSYFSNFILLGSFLGIGLGFLMPAGRGQWLTRWAPIPLAVLVVLVREFPVQVRQTSGEVIYFTAVKTTGLPQWVTLPVLFGLTALIMMAIGKMTADQFRQLPSLEAYRYDLLGSLTGSVSFALLSWLRAPSVVWGVLAAVALLTLGGRRNSIRYAVPLALMVGVLALETAASGISWSPYYKIEVTRPTTGSRDYKISANGVPHQSIAPLKVLGRPGSPYEQPYRETPRNSHRRVLVIGAGNGNDVAMALANGAQRVDAVEIDPRLQEIGASLHPARPYANPRVHVHINDGRAFLERTKTRYDLVVLALPDSLTLVSGASNLRLESYLFTRQAFEAAHRHLAPGGAFAMYNYYRQNWLIDRFGSTLTSVFGHAPCITHYGGKKAAILVAGVTSSDQSCTASAWRPSGPVPSAASDDHPFPYLLHRTIPTLYIGVLGAILLVTLVSVRLTGVRLRRTARYVDMFLLGAAFMLLETKNVIGFALYFGTTWLVNAMVFAGVLVAVLCAVEVRRRLRRVNQLVLQLMLFASLAIAWLIPSHLVLGLPFAPGWPPRSRWPSPPSSAPTSSSPTGWRRPPTPRRPSAPTCWAPCSAAPWSIWPCSRAIRRCCWSWRCCTRVPVSPCASPAAAPAMSPAMSHSPCKRRHAPERPSSRRPRPPSGRGRPRWWRAPPLSLEHDVIRAWPQGQHLFRGHQPAPLGVLLVEELEAGAHALGLVPDQLPPGIPLHARRSDAVRALDDHHTGLRAQRGLVADDGHGHLVEDERLLRQIVFVDDPGEIAGHIGELLAGGVAVGVPRHLARPHLPFRVQGYADVGVDQPFAQRLDLAEDRSPARLDVQQQQGAMALGRVVEAADRVGGGARAVGAVRARAAVGDGREEFEHRLRFAVRGVGAGGLLDLAHPVVEVPDAEPAERGGPGQSAVAHQAVAGQLPAAPGQLGPRLRGGGGGTL</sequence>
<feature type="transmembrane region" description="Helical" evidence="3">
    <location>
        <begin position="42"/>
        <end position="62"/>
    </location>
</feature>
<gene>
    <name evidence="4" type="ORF">SSPO_093650</name>
</gene>
<reference evidence="4 5" key="1">
    <citation type="journal article" date="2020" name="Int. J. Syst. Evol. Microbiol.">
        <title>Reclassification of Streptomyces castelarensis and Streptomyces sporoclivatus as later heterotypic synonyms of Streptomyces antimycoticus.</title>
        <authorList>
            <person name="Komaki H."/>
            <person name="Tamura T."/>
        </authorList>
    </citation>
    <scope>NUCLEOTIDE SEQUENCE [LARGE SCALE GENOMIC DNA]</scope>
    <source>
        <strain evidence="4 5">NBRC 100767</strain>
    </source>
</reference>
<evidence type="ECO:0000256" key="3">
    <source>
        <dbReference type="SAM" id="Phobius"/>
    </source>
</evidence>